<dbReference type="EMBL" id="CAJNOE010000112">
    <property type="protein sequence ID" value="CAF0929519.1"/>
    <property type="molecule type" value="Genomic_DNA"/>
</dbReference>
<dbReference type="Proteomes" id="UP000663860">
    <property type="component" value="Unassembled WGS sequence"/>
</dbReference>
<evidence type="ECO:0000313" key="6">
    <source>
        <dbReference type="Proteomes" id="UP000663844"/>
    </source>
</evidence>
<comment type="caution">
    <text evidence="5">The sequence shown here is derived from an EMBL/GenBank/DDBJ whole genome shotgun (WGS) entry which is preliminary data.</text>
</comment>
<evidence type="ECO:0000313" key="4">
    <source>
        <dbReference type="EMBL" id="CAF0993838.1"/>
    </source>
</evidence>
<dbReference type="InterPro" id="IPR011042">
    <property type="entry name" value="6-blade_b-propeller_TolB-like"/>
</dbReference>
<feature type="repeat" description="NHL" evidence="2">
    <location>
        <begin position="286"/>
        <end position="322"/>
    </location>
</feature>
<keyword evidence="1" id="KW-0677">Repeat</keyword>
<dbReference type="PANTHER" id="PTHR24104">
    <property type="entry name" value="E3 UBIQUITIN-PROTEIN LIGASE NHLRC1-RELATED"/>
    <property type="match status" value="1"/>
</dbReference>
<evidence type="ECO:0000313" key="5">
    <source>
        <dbReference type="EMBL" id="CAF4161832.1"/>
    </source>
</evidence>
<dbReference type="CDD" id="cd05819">
    <property type="entry name" value="NHL"/>
    <property type="match status" value="1"/>
</dbReference>
<dbReference type="GO" id="GO:0008270">
    <property type="term" value="F:zinc ion binding"/>
    <property type="evidence" value="ECO:0007669"/>
    <property type="project" value="UniProtKB-KW"/>
</dbReference>
<dbReference type="PROSITE" id="PS51125">
    <property type="entry name" value="NHL"/>
    <property type="match status" value="1"/>
</dbReference>
<evidence type="ECO:0000256" key="1">
    <source>
        <dbReference type="ARBA" id="ARBA00022737"/>
    </source>
</evidence>
<gene>
    <name evidence="3" type="ORF">IZO911_LOCUS13786</name>
    <name evidence="4" type="ORF">JYZ213_LOCUS15610</name>
    <name evidence="5" type="ORF">OXD698_LOCUS38656</name>
</gene>
<dbReference type="EMBL" id="CAJOAZ010007394">
    <property type="protein sequence ID" value="CAF4161832.1"/>
    <property type="molecule type" value="Genomic_DNA"/>
</dbReference>
<dbReference type="Gene3D" id="2.120.10.30">
    <property type="entry name" value="TolB, C-terminal domain"/>
    <property type="match status" value="2"/>
</dbReference>
<evidence type="ECO:0000313" key="3">
    <source>
        <dbReference type="EMBL" id="CAF0929519.1"/>
    </source>
</evidence>
<organism evidence="5 6">
    <name type="scientific">Adineta steineri</name>
    <dbReference type="NCBI Taxonomy" id="433720"/>
    <lineage>
        <taxon>Eukaryota</taxon>
        <taxon>Metazoa</taxon>
        <taxon>Spiralia</taxon>
        <taxon>Gnathifera</taxon>
        <taxon>Rotifera</taxon>
        <taxon>Eurotatoria</taxon>
        <taxon>Bdelloidea</taxon>
        <taxon>Adinetida</taxon>
        <taxon>Adinetidae</taxon>
        <taxon>Adineta</taxon>
    </lineage>
</organism>
<name>A0A819YYV7_9BILA</name>
<dbReference type="Proteomes" id="UP000663844">
    <property type="component" value="Unassembled WGS sequence"/>
</dbReference>
<dbReference type="Pfam" id="PF01436">
    <property type="entry name" value="NHL"/>
    <property type="match status" value="1"/>
</dbReference>
<sequence>MTKEITIQKFTITAENPTTEVQSKPKCNKWKQHGITVAGGNRKGDKLNQLSLPFAIYIDDNKSILIADTGNDRIVEWKHNSNSGEIIAGGNGQGDSLDQFNSLIDIAVDKEKNAIIICDMGNARVMRWFRQSQTNPQILISDIVCGGVAIDKSGSLYVSDDSKSEVRRWKEGETVGTVVAGGNGKGNLLNQLKTPGKIFVDEEYSVYVADEYNDRIMKWEKDAKEGIMVASGNEGVGAPNQLYRPLAVIVDNLDQIYIAVPFGHQIMQWREGDAQGSIVAGGNGEGDEPDQLLFPRGVSFDNEGNLYVADSQNHRIQKYEPCTE</sequence>
<accession>A0A819YYV7</accession>
<dbReference type="Gene3D" id="2.40.10.500">
    <property type="match status" value="1"/>
</dbReference>
<protein>
    <submittedName>
        <fullName evidence="5">Uncharacterized protein</fullName>
    </submittedName>
</protein>
<dbReference type="AlphaFoldDB" id="A0A819YYV7"/>
<dbReference type="PANTHER" id="PTHR24104:SF25">
    <property type="entry name" value="PROTEIN LIN-41"/>
    <property type="match status" value="1"/>
</dbReference>
<dbReference type="Proteomes" id="UP000663845">
    <property type="component" value="Unassembled WGS sequence"/>
</dbReference>
<evidence type="ECO:0000256" key="2">
    <source>
        <dbReference type="PROSITE-ProRule" id="PRU00504"/>
    </source>
</evidence>
<dbReference type="InterPro" id="IPR050952">
    <property type="entry name" value="TRIM-NHL_E3_ligases"/>
</dbReference>
<dbReference type="InterPro" id="IPR001258">
    <property type="entry name" value="NHL_repeat"/>
</dbReference>
<dbReference type="EMBL" id="CAJNOG010000136">
    <property type="protein sequence ID" value="CAF0993838.1"/>
    <property type="molecule type" value="Genomic_DNA"/>
</dbReference>
<reference evidence="5" key="1">
    <citation type="submission" date="2021-02" db="EMBL/GenBank/DDBJ databases">
        <authorList>
            <person name="Nowell W R."/>
        </authorList>
    </citation>
    <scope>NUCLEOTIDE SEQUENCE</scope>
</reference>
<dbReference type="SUPFAM" id="SSF63829">
    <property type="entry name" value="Calcium-dependent phosphotriesterase"/>
    <property type="match status" value="1"/>
</dbReference>
<proteinExistence type="predicted"/>